<reference evidence="2 3" key="1">
    <citation type="journal article" date="2015" name="Antonie Van Leeuwenhoek">
        <title>A phylogenomic and molecular marker based taxonomic framework for the order Xanthomonadales: proposal to transfer the families Algiphilaceae and Solimonadaceae to the order Nevskiales ord. nov. and to create a new family within the order Xanthomonadales, the family Rhodanobacteraceae fam. nov., containing the genus Rhodanobacter and its closest relatives.</title>
        <authorList>
            <person name="Naushad S."/>
            <person name="Adeolu M."/>
            <person name="Wong S."/>
            <person name="Sohail M."/>
            <person name="Schellhorn H.E."/>
            <person name="Gupta R.S."/>
        </authorList>
    </citation>
    <scope>NUCLEOTIDE SEQUENCE [LARGE SCALE GENOMIC DNA]</scope>
    <source>
        <strain evidence="2 3">DSM 16301</strain>
    </source>
</reference>
<sequence length="362" mass="41187">MNYEKRNFTGSILDGFYFLSDLLRTKSGVEGDGATLIGQALGGATPKIKLNRLQSESELNVQRGMEQLLRGFYQAIRNPRSHEKINDSEVDAQDLLVFIGYLVRNIDQAKSQFSRDDFLKRVIDPDFVPQARYAKLLVDQIPVGQRLEVFLDAYRAKEQSAPDRLIHFFSALLPELSEADRKQVCDVISEELRIAEDDATIRFNIGCFEGKMWVNFDEAARLRVENRLIRSVRDGRWDTNTEKLRGGALGTWSQDIVPYFSLKKEMLGAITAKLASRDSEQIDYVMKYVFSWVSDLAEAMPPALGFVLKDGLNAGDERFWEALTFWPPWPADTWPSGVLKAFNDFKAVEKPASSFDDDDIPF</sequence>
<protein>
    <recommendedName>
        <fullName evidence="1">Conserved hypothetical protein CHP02391 domain-containing protein</fullName>
    </recommendedName>
</protein>
<name>A0A0G9H9C9_9GAMM</name>
<evidence type="ECO:0000259" key="1">
    <source>
        <dbReference type="Pfam" id="PF09509"/>
    </source>
</evidence>
<dbReference type="Proteomes" id="UP000035481">
    <property type="component" value="Unassembled WGS sequence"/>
</dbReference>
<dbReference type="InterPro" id="IPR012654">
    <property type="entry name" value="CHP02391"/>
</dbReference>
<organism evidence="2 3">
    <name type="scientific">Dyella japonica DSM 16301</name>
    <dbReference type="NCBI Taxonomy" id="1440762"/>
    <lineage>
        <taxon>Bacteria</taxon>
        <taxon>Pseudomonadati</taxon>
        <taxon>Pseudomonadota</taxon>
        <taxon>Gammaproteobacteria</taxon>
        <taxon>Lysobacterales</taxon>
        <taxon>Rhodanobacteraceae</taxon>
        <taxon>Dyella</taxon>
    </lineage>
</organism>
<gene>
    <name evidence="2" type="ORF">Y882_08035</name>
</gene>
<dbReference type="PATRIC" id="fig|1440762.4.peg.1093"/>
<dbReference type="Pfam" id="PF09509">
    <property type="entry name" value="Hypoth_Ymh"/>
    <property type="match status" value="1"/>
</dbReference>
<dbReference type="AlphaFoldDB" id="A0A0G9H9C9"/>
<feature type="domain" description="Conserved hypothetical protein CHP02391" evidence="1">
    <location>
        <begin position="2"/>
        <end position="106"/>
    </location>
</feature>
<evidence type="ECO:0000313" key="3">
    <source>
        <dbReference type="Proteomes" id="UP000035481"/>
    </source>
</evidence>
<dbReference type="EMBL" id="JPLA01000020">
    <property type="protein sequence ID" value="KLD64292.1"/>
    <property type="molecule type" value="Genomic_DNA"/>
</dbReference>
<dbReference type="NCBIfam" id="TIGR02391">
    <property type="entry name" value="hypoth_ymh"/>
    <property type="match status" value="1"/>
</dbReference>
<comment type="caution">
    <text evidence="2">The sequence shown here is derived from an EMBL/GenBank/DDBJ whole genome shotgun (WGS) entry which is preliminary data.</text>
</comment>
<accession>A0A0G9H9C9</accession>
<proteinExistence type="predicted"/>
<evidence type="ECO:0000313" key="2">
    <source>
        <dbReference type="EMBL" id="KLD64292.1"/>
    </source>
</evidence>